<proteinExistence type="predicted"/>
<organism evidence="2 3">
    <name type="scientific">[Eubacterium] siraeum</name>
    <dbReference type="NCBI Taxonomy" id="39492"/>
    <lineage>
        <taxon>Bacteria</taxon>
        <taxon>Bacillati</taxon>
        <taxon>Bacillota</taxon>
        <taxon>Clostridia</taxon>
        <taxon>Eubacteriales</taxon>
        <taxon>Oscillospiraceae</taxon>
        <taxon>Oscillospiraceae incertae sedis</taxon>
    </lineage>
</organism>
<evidence type="ECO:0000313" key="3">
    <source>
        <dbReference type="Proteomes" id="UP000095662"/>
    </source>
</evidence>
<accession>A0A174ZCL4</accession>
<keyword evidence="1" id="KW-1133">Transmembrane helix</keyword>
<feature type="transmembrane region" description="Helical" evidence="1">
    <location>
        <begin position="22"/>
        <end position="45"/>
    </location>
</feature>
<dbReference type="Proteomes" id="UP000095662">
    <property type="component" value="Unassembled WGS sequence"/>
</dbReference>
<gene>
    <name evidence="2" type="ORF">ERS852540_00370</name>
</gene>
<sequence>MKLKDHIRFRHIRVQKLTAVQVLIRIFFLCGAICLIAMLMFALIIDKDYRSNVKHGSGSFPFTQFLTVETTDIPVYITRSSDELIHVSYVSDTEVDIYEDGGRLIVEQVPSLVITLFTREQFSYRIEIQLPDKPFSNLNLYTASSDLHCCAVSGYMVNIKCKSGSADIERLSCSGTLGIDCDSGKINMYIDEFSGGSLVNSTGTVDIDFAKDADTVISQGTRCYINGLAAVSDGRAAEDDDLAVTSPSGRVRINTNVKR</sequence>
<dbReference type="AlphaFoldDB" id="A0A174ZCL4"/>
<keyword evidence="1" id="KW-0472">Membrane</keyword>
<evidence type="ECO:0000313" key="2">
    <source>
        <dbReference type="EMBL" id="CUQ81886.1"/>
    </source>
</evidence>
<reference evidence="2 3" key="1">
    <citation type="submission" date="2015-09" db="EMBL/GenBank/DDBJ databases">
        <authorList>
            <consortium name="Pathogen Informatics"/>
        </authorList>
    </citation>
    <scope>NUCLEOTIDE SEQUENCE [LARGE SCALE GENOMIC DNA]</scope>
    <source>
        <strain evidence="2 3">2789STDY5834928</strain>
    </source>
</reference>
<protein>
    <submittedName>
        <fullName evidence="2">Uncharacterized protein</fullName>
    </submittedName>
</protein>
<dbReference type="STRING" id="39492.ERS852540_00370"/>
<keyword evidence="1" id="KW-0812">Transmembrane</keyword>
<evidence type="ECO:0000256" key="1">
    <source>
        <dbReference type="SAM" id="Phobius"/>
    </source>
</evidence>
<dbReference type="EMBL" id="CZBY01000002">
    <property type="protein sequence ID" value="CUQ81886.1"/>
    <property type="molecule type" value="Genomic_DNA"/>
</dbReference>
<name>A0A174ZCL4_9FIRM</name>